<keyword evidence="7" id="KW-1185">Reference proteome</keyword>
<comment type="catalytic activity">
    <reaction evidence="4">
        <text>S-methyl-5'-thioadenosine + H2O + H(+) = S-methyl-5'-thioinosine + NH4(+)</text>
        <dbReference type="Rhea" id="RHEA:25025"/>
        <dbReference type="ChEBI" id="CHEBI:15377"/>
        <dbReference type="ChEBI" id="CHEBI:15378"/>
        <dbReference type="ChEBI" id="CHEBI:17509"/>
        <dbReference type="ChEBI" id="CHEBI:28938"/>
        <dbReference type="ChEBI" id="CHEBI:48595"/>
        <dbReference type="EC" id="3.5.4.31"/>
    </reaction>
</comment>
<evidence type="ECO:0000256" key="3">
    <source>
        <dbReference type="ARBA" id="ARBA00022833"/>
    </source>
</evidence>
<organism evidence="6 7">
    <name type="scientific">Porphyromonas gingivicanis</name>
    <dbReference type="NCBI Taxonomy" id="266762"/>
    <lineage>
        <taxon>Bacteria</taxon>
        <taxon>Pseudomonadati</taxon>
        <taxon>Bacteroidota</taxon>
        <taxon>Bacteroidia</taxon>
        <taxon>Bacteroidales</taxon>
        <taxon>Porphyromonadaceae</taxon>
        <taxon>Porphyromonas</taxon>
    </lineage>
</organism>
<evidence type="ECO:0000313" key="6">
    <source>
        <dbReference type="EMBL" id="KGN97950.1"/>
    </source>
</evidence>
<comment type="similarity">
    <text evidence="4">Belongs to the metallo-dependent hydrolases superfamily. MTA/SAH deaminase family.</text>
</comment>
<evidence type="ECO:0000256" key="4">
    <source>
        <dbReference type="HAMAP-Rule" id="MF_01281"/>
    </source>
</evidence>
<feature type="binding site" evidence="4">
    <location>
        <position position="147"/>
    </location>
    <ligand>
        <name>substrate</name>
    </ligand>
</feature>
<feature type="binding site" evidence="4">
    <location>
        <position position="292"/>
    </location>
    <ligand>
        <name>Zn(2+)</name>
        <dbReference type="ChEBI" id="CHEBI:29105"/>
    </ligand>
</feature>
<keyword evidence="3 4" id="KW-0862">Zinc</keyword>
<comment type="function">
    <text evidence="4">Catalyzes the deamination of 5-methylthioadenosine and S-adenosyl-L-homocysteine into 5-methylthioinosine and S-inosyl-L-homocysteine, respectively. Is also able to deaminate adenosine.</text>
</comment>
<dbReference type="InterPro" id="IPR006680">
    <property type="entry name" value="Amidohydro-rel"/>
</dbReference>
<dbReference type="HAMAP" id="MF_01281">
    <property type="entry name" value="MTA_SAH_deamin"/>
    <property type="match status" value="1"/>
</dbReference>
<dbReference type="RefSeq" id="WP_036883422.1">
    <property type="nucleotide sequence ID" value="NZ_JQZW01000008.1"/>
</dbReference>
<dbReference type="EMBL" id="JQZW01000008">
    <property type="protein sequence ID" value="KGN97950.1"/>
    <property type="molecule type" value="Genomic_DNA"/>
</dbReference>
<comment type="cofactor">
    <cofactor evidence="4">
        <name>Zn(2+)</name>
        <dbReference type="ChEBI" id="CHEBI:29105"/>
    </cofactor>
    <text evidence="4">Binds 1 zinc ion per subunit.</text>
</comment>
<sequence>MKPILISGALINGIVQDLLIEENRIARIAPFIPQKEEYDVLEGAHRVVVPGMANTHTHAAMTLFRGYGDDLPLMPWLEDYIWPVEAHLTEEDIYWGVRLACLEMIRTGTTLFLDMYASPLATAQAVEDSGIRAVVGCTLFDRGDEARAKLDRDNCYQYLKDFEQYSDRVIYSIAPHAIYTVSEKQLQFCRNFADETGVLVHLHLSETQKEVADAIQQYGMRPAEYLEKIGAISDRFVLAHSLWLEDNELDIIARAGAATVHNPASNMKLASGFSFRFEEMKQRGIRVGIGTDGCSSSNNLDMFIAMRMAALLGKVWRYDSTATSAQDVYQAATETGYHILGLEGGVLKEGALADLCLLKTNVPTMVPMHNLISNLVYSADGSVVDTTIVDGRILMREGVIPGEEEVIMKAAQKAYKLIANYGIKQK</sequence>
<dbReference type="FunFam" id="3.20.20.140:FF:000014">
    <property type="entry name" value="5-methylthioadenosine/S-adenosylhomocysteine deaminase"/>
    <property type="match status" value="1"/>
</dbReference>
<dbReference type="InterPro" id="IPR032466">
    <property type="entry name" value="Metal_Hydrolase"/>
</dbReference>
<protein>
    <recommendedName>
        <fullName evidence="4">5-methylthioadenosine/S-adenosylhomocysteine deaminase</fullName>
        <shortName evidence="4">MTA/SAH deaminase</shortName>
        <ecNumber evidence="4">3.5.4.28</ecNumber>
        <ecNumber evidence="4">3.5.4.31</ecNumber>
    </recommendedName>
</protein>
<dbReference type="AlphaFoldDB" id="A0A0A2G6F8"/>
<dbReference type="InterPro" id="IPR011059">
    <property type="entry name" value="Metal-dep_hydrolase_composite"/>
</dbReference>
<dbReference type="eggNOG" id="COG0402">
    <property type="taxonomic scope" value="Bacteria"/>
</dbReference>
<dbReference type="Proteomes" id="UP000030134">
    <property type="component" value="Unassembled WGS sequence"/>
</dbReference>
<dbReference type="PANTHER" id="PTHR43794">
    <property type="entry name" value="AMINOHYDROLASE SSNA-RELATED"/>
    <property type="match status" value="1"/>
</dbReference>
<dbReference type="EC" id="3.5.4.28" evidence="4"/>
<dbReference type="Gene3D" id="2.30.40.10">
    <property type="entry name" value="Urease, subunit C, domain 1"/>
    <property type="match status" value="1"/>
</dbReference>
<dbReference type="GO" id="GO:0046872">
    <property type="term" value="F:metal ion binding"/>
    <property type="evidence" value="ECO:0007669"/>
    <property type="project" value="UniProtKB-KW"/>
</dbReference>
<feature type="binding site" evidence="4">
    <location>
        <position position="85"/>
    </location>
    <ligand>
        <name>substrate</name>
    </ligand>
</feature>
<dbReference type="GO" id="GO:0090614">
    <property type="term" value="F:5'-methylthioadenosine deaminase activity"/>
    <property type="evidence" value="ECO:0007669"/>
    <property type="project" value="UniProtKB-UniRule"/>
</dbReference>
<reference evidence="6 7" key="1">
    <citation type="submission" date="2014-08" db="EMBL/GenBank/DDBJ databases">
        <title>Porphyromonas gingivicanis strain:COT-022_OH1391 Genome sequencing.</title>
        <authorList>
            <person name="Wallis C."/>
            <person name="Deusch O."/>
            <person name="O'Flynn C."/>
            <person name="Davis I."/>
            <person name="Jospin G."/>
            <person name="Darling A.E."/>
            <person name="Coil D.A."/>
            <person name="Alexiev A."/>
            <person name="Horsfall A."/>
            <person name="Kirkwood N."/>
            <person name="Harris S."/>
            <person name="Eisen J.A."/>
        </authorList>
    </citation>
    <scope>NUCLEOTIDE SEQUENCE [LARGE SCALE GENOMIC DNA]</scope>
    <source>
        <strain evidence="7">COT-022 OH1391</strain>
    </source>
</reference>
<keyword evidence="1 4" id="KW-0479">Metal-binding</keyword>
<proteinExistence type="inferred from homology"/>
<keyword evidence="2 4" id="KW-0378">Hydrolase</keyword>
<dbReference type="OrthoDB" id="9797498at2"/>
<dbReference type="EC" id="3.5.4.31" evidence="4"/>
<dbReference type="STRING" id="266762.HQ36_03205"/>
<feature type="binding site" evidence="4">
    <location>
        <position position="203"/>
    </location>
    <ligand>
        <name>Zn(2+)</name>
        <dbReference type="ChEBI" id="CHEBI:29105"/>
    </ligand>
</feature>
<comment type="caution">
    <text evidence="4">Lacks conserved residue(s) required for the propagation of feature annotation.</text>
</comment>
<dbReference type="SUPFAM" id="SSF51556">
    <property type="entry name" value="Metallo-dependent hydrolases"/>
    <property type="match status" value="1"/>
</dbReference>
<dbReference type="InterPro" id="IPR023512">
    <property type="entry name" value="Deaminase_MtaD/DadD"/>
</dbReference>
<evidence type="ECO:0000256" key="1">
    <source>
        <dbReference type="ARBA" id="ARBA00022723"/>
    </source>
</evidence>
<name>A0A0A2G6F8_9PORP</name>
<dbReference type="CDD" id="cd01298">
    <property type="entry name" value="ATZ_TRZ_like"/>
    <property type="match status" value="1"/>
</dbReference>
<accession>A0A0A2G6F8</accession>
<dbReference type="PANTHER" id="PTHR43794:SF11">
    <property type="entry name" value="AMIDOHYDROLASE-RELATED DOMAIN-CONTAINING PROTEIN"/>
    <property type="match status" value="1"/>
</dbReference>
<feature type="binding site" evidence="4">
    <location>
        <position position="206"/>
    </location>
    <ligand>
        <name>substrate</name>
    </ligand>
</feature>
<evidence type="ECO:0000313" key="7">
    <source>
        <dbReference type="Proteomes" id="UP000030134"/>
    </source>
</evidence>
<dbReference type="GO" id="GO:0050270">
    <property type="term" value="F:S-adenosylhomocysteine deaminase activity"/>
    <property type="evidence" value="ECO:0007669"/>
    <property type="project" value="UniProtKB-UniRule"/>
</dbReference>
<evidence type="ECO:0000256" key="2">
    <source>
        <dbReference type="ARBA" id="ARBA00022801"/>
    </source>
</evidence>
<dbReference type="SUPFAM" id="SSF51338">
    <property type="entry name" value="Composite domain of metallo-dependent hydrolases"/>
    <property type="match status" value="1"/>
</dbReference>
<feature type="binding site" evidence="4">
    <location>
        <position position="58"/>
    </location>
    <ligand>
        <name>Zn(2+)</name>
        <dbReference type="ChEBI" id="CHEBI:29105"/>
    </ligand>
</feature>
<feature type="binding site" evidence="4">
    <location>
        <position position="56"/>
    </location>
    <ligand>
        <name>Zn(2+)</name>
        <dbReference type="ChEBI" id="CHEBI:29105"/>
    </ligand>
</feature>
<comment type="caution">
    <text evidence="6">The sequence shown here is derived from an EMBL/GenBank/DDBJ whole genome shotgun (WGS) entry which is preliminary data.</text>
</comment>
<dbReference type="Gene3D" id="3.20.20.140">
    <property type="entry name" value="Metal-dependent hydrolases"/>
    <property type="match status" value="1"/>
</dbReference>
<feature type="binding site" evidence="4">
    <location>
        <position position="176"/>
    </location>
    <ligand>
        <name>substrate</name>
    </ligand>
</feature>
<feature type="domain" description="Amidohydrolase-related" evidence="5">
    <location>
        <begin position="47"/>
        <end position="393"/>
    </location>
</feature>
<dbReference type="InterPro" id="IPR050287">
    <property type="entry name" value="MTA/SAH_deaminase"/>
</dbReference>
<evidence type="ECO:0000259" key="5">
    <source>
        <dbReference type="Pfam" id="PF01979"/>
    </source>
</evidence>
<comment type="catalytic activity">
    <reaction evidence="4">
        <text>S-adenosyl-L-homocysteine + H2O + H(+) = S-inosyl-L-homocysteine + NH4(+)</text>
        <dbReference type="Rhea" id="RHEA:20716"/>
        <dbReference type="ChEBI" id="CHEBI:15377"/>
        <dbReference type="ChEBI" id="CHEBI:15378"/>
        <dbReference type="ChEBI" id="CHEBI:28938"/>
        <dbReference type="ChEBI" id="CHEBI:57856"/>
        <dbReference type="ChEBI" id="CHEBI:57985"/>
        <dbReference type="EC" id="3.5.4.28"/>
    </reaction>
</comment>
<gene>
    <name evidence="4" type="primary">mtaD</name>
    <name evidence="6" type="ORF">HQ36_03205</name>
</gene>
<dbReference type="Pfam" id="PF01979">
    <property type="entry name" value="Amidohydro_1"/>
    <property type="match status" value="1"/>
</dbReference>
<feature type="binding site" evidence="4">
    <location>
        <position position="292"/>
    </location>
    <ligand>
        <name>substrate</name>
    </ligand>
</feature>